<comment type="caution">
    <text evidence="7">The sequence shown here is derived from an EMBL/GenBank/DDBJ whole genome shotgun (WGS) entry which is preliminary data.</text>
</comment>
<proteinExistence type="inferred from homology"/>
<sequence length="307" mass="33608">MAMAEDGGRNRLGRGLAALIGDMSDMTDLGGERERGRPGPAGGARRVPLAFLKANPHNPRRTFGEEDLEDLAASIRERGIIQPIVVRADPANRDHYEIVAGERRWRASQRAGLHEVPIVVIEVDDRQALEIAIIENVQRADLNPLEEAAGYQSLTDQFGYSQNDLAKVIGKSRSHVANTMRLLRLPESVKAYLADGRLSAGHARALLTQDDPETLAREIVERGMNVRAIEALAQELNEAKAEAAGKPARKARAVPALDADTAALQRRLSDELGLQVTLRHDGESGEIRIRYSSLDQLDEVCRRLSAG</sequence>
<comment type="similarity">
    <text evidence="1">Belongs to the ParB family.</text>
</comment>
<comment type="function">
    <text evidence="4">Involved in chromosome partition. Localize to both poles of the predivisional cell following completion of DNA replication. Binds to the DNA origin of replication.</text>
</comment>
<dbReference type="Gene3D" id="3.90.1530.30">
    <property type="match status" value="1"/>
</dbReference>
<dbReference type="SUPFAM" id="SSF110849">
    <property type="entry name" value="ParB/Sulfiredoxin"/>
    <property type="match status" value="1"/>
</dbReference>
<keyword evidence="2" id="KW-0159">Chromosome partition</keyword>
<dbReference type="Gene3D" id="1.10.10.2830">
    <property type="match status" value="1"/>
</dbReference>
<organism evidence="7 8">
    <name type="scientific">Ancylobacter radicis</name>
    <dbReference type="NCBI Taxonomy" id="2836179"/>
    <lineage>
        <taxon>Bacteria</taxon>
        <taxon>Pseudomonadati</taxon>
        <taxon>Pseudomonadota</taxon>
        <taxon>Alphaproteobacteria</taxon>
        <taxon>Hyphomicrobiales</taxon>
        <taxon>Xanthobacteraceae</taxon>
        <taxon>Ancylobacter</taxon>
    </lineage>
</organism>
<evidence type="ECO:0000313" key="8">
    <source>
        <dbReference type="Proteomes" id="UP001166585"/>
    </source>
</evidence>
<accession>A0ABS5R749</accession>
<dbReference type="InterPro" id="IPR041468">
    <property type="entry name" value="HTH_ParB/Spo0J"/>
</dbReference>
<evidence type="ECO:0000256" key="1">
    <source>
        <dbReference type="ARBA" id="ARBA00006295"/>
    </source>
</evidence>
<dbReference type="InterPro" id="IPR004437">
    <property type="entry name" value="ParB/RepB/Spo0J"/>
</dbReference>
<evidence type="ECO:0000256" key="3">
    <source>
        <dbReference type="ARBA" id="ARBA00023125"/>
    </source>
</evidence>
<dbReference type="SMART" id="SM00470">
    <property type="entry name" value="ParB"/>
    <property type="match status" value="1"/>
</dbReference>
<dbReference type="PANTHER" id="PTHR33375:SF1">
    <property type="entry name" value="CHROMOSOME-PARTITIONING PROTEIN PARB-RELATED"/>
    <property type="match status" value="1"/>
</dbReference>
<dbReference type="Pfam" id="PF17762">
    <property type="entry name" value="HTH_ParB"/>
    <property type="match status" value="1"/>
</dbReference>
<dbReference type="PANTHER" id="PTHR33375">
    <property type="entry name" value="CHROMOSOME-PARTITIONING PROTEIN PARB-RELATED"/>
    <property type="match status" value="1"/>
</dbReference>
<dbReference type="RefSeq" id="WP_213755253.1">
    <property type="nucleotide sequence ID" value="NZ_JAHCQH010000015.1"/>
</dbReference>
<keyword evidence="8" id="KW-1185">Reference proteome</keyword>
<reference evidence="7" key="1">
    <citation type="submission" date="2021-05" db="EMBL/GenBank/DDBJ databases">
        <authorList>
            <person name="Sun Q."/>
            <person name="Inoue M."/>
        </authorList>
    </citation>
    <scope>NUCLEOTIDE SEQUENCE</scope>
    <source>
        <strain evidence="7">VKM B-3255</strain>
    </source>
</reference>
<dbReference type="Pfam" id="PF23552">
    <property type="entry name" value="ParB_C"/>
    <property type="match status" value="1"/>
</dbReference>
<evidence type="ECO:0000259" key="6">
    <source>
        <dbReference type="SMART" id="SM00470"/>
    </source>
</evidence>
<dbReference type="InterPro" id="IPR057240">
    <property type="entry name" value="ParB_dimer_C"/>
</dbReference>
<protein>
    <submittedName>
        <fullName evidence="7">ParB/RepB/Spo0J family partition protein</fullName>
    </submittedName>
</protein>
<evidence type="ECO:0000256" key="5">
    <source>
        <dbReference type="SAM" id="MobiDB-lite"/>
    </source>
</evidence>
<evidence type="ECO:0000256" key="2">
    <source>
        <dbReference type="ARBA" id="ARBA00022829"/>
    </source>
</evidence>
<evidence type="ECO:0000313" key="7">
    <source>
        <dbReference type="EMBL" id="MBS9477489.1"/>
    </source>
</evidence>
<dbReference type="Pfam" id="PF02195">
    <property type="entry name" value="ParB_N"/>
    <property type="match status" value="1"/>
</dbReference>
<dbReference type="EMBL" id="JAHCQH010000015">
    <property type="protein sequence ID" value="MBS9477489.1"/>
    <property type="molecule type" value="Genomic_DNA"/>
</dbReference>
<dbReference type="Proteomes" id="UP001166585">
    <property type="component" value="Unassembled WGS sequence"/>
</dbReference>
<feature type="domain" description="ParB-like N-terminal" evidence="6">
    <location>
        <begin position="45"/>
        <end position="137"/>
    </location>
</feature>
<dbReference type="CDD" id="cd16393">
    <property type="entry name" value="SPO0J_N"/>
    <property type="match status" value="1"/>
</dbReference>
<name>A0ABS5R749_9HYPH</name>
<dbReference type="InterPro" id="IPR003115">
    <property type="entry name" value="ParB_N"/>
</dbReference>
<dbReference type="NCBIfam" id="TIGR00180">
    <property type="entry name" value="parB_part"/>
    <property type="match status" value="1"/>
</dbReference>
<dbReference type="InterPro" id="IPR036086">
    <property type="entry name" value="ParB/Sulfiredoxin_sf"/>
</dbReference>
<evidence type="ECO:0000256" key="4">
    <source>
        <dbReference type="ARBA" id="ARBA00025472"/>
    </source>
</evidence>
<dbReference type="InterPro" id="IPR050336">
    <property type="entry name" value="Chromosome_partition/occlusion"/>
</dbReference>
<gene>
    <name evidence="7" type="ORF">KIP89_10245</name>
</gene>
<feature type="region of interest" description="Disordered" evidence="5">
    <location>
        <begin position="25"/>
        <end position="45"/>
    </location>
</feature>
<keyword evidence="3" id="KW-0238">DNA-binding</keyword>